<evidence type="ECO:0000256" key="1">
    <source>
        <dbReference type="ARBA" id="ARBA00022490"/>
    </source>
</evidence>
<dbReference type="InterPro" id="IPR036921">
    <property type="entry name" value="PurM-like_N_sf"/>
</dbReference>
<comment type="function">
    <text evidence="8">Part of the phosphoribosylformylglycinamidine synthase complex involved in the purines biosynthetic pathway. Catalyzes the ATP-dependent conversion of formylglycinamide ribonucleotide (FGAR) and glutamine to yield formylglycinamidine ribonucleotide (FGAM) and glutamate. The FGAM synthase complex is composed of three subunits. PurQ produces an ammonia molecule by converting glutamine to glutamate. PurL transfers the ammonia molecule to FGAR to form FGAM in an ATP-dependent manner. PurS interacts with PurQ and PurL and is thought to assist in the transfer of the ammonia molecule from PurQ to PurL.</text>
</comment>
<feature type="binding site" evidence="8">
    <location>
        <position position="485"/>
    </location>
    <ligand>
        <name>ATP</name>
        <dbReference type="ChEBI" id="CHEBI:30616"/>
    </ligand>
</feature>
<feature type="binding site" evidence="8">
    <location>
        <position position="107"/>
    </location>
    <ligand>
        <name>Mg(2+)</name>
        <dbReference type="ChEBI" id="CHEBI:18420"/>
        <label>2</label>
    </ligand>
</feature>
<dbReference type="InterPro" id="IPR036676">
    <property type="entry name" value="PurM-like_C_sf"/>
</dbReference>
<evidence type="ECO:0000256" key="4">
    <source>
        <dbReference type="ARBA" id="ARBA00022741"/>
    </source>
</evidence>
<evidence type="ECO:0000256" key="7">
    <source>
        <dbReference type="ARBA" id="ARBA00022842"/>
    </source>
</evidence>
<comment type="subunit">
    <text evidence="8">Monomer. Part of the FGAM synthase complex composed of 1 PurL, 1 PurQ and 2 PurS subunits.</text>
</comment>
<feature type="binding site" evidence="8">
    <location>
        <begin position="84"/>
        <end position="87"/>
    </location>
    <ligand>
        <name>substrate</name>
    </ligand>
</feature>
<dbReference type="NCBIfam" id="NF002290">
    <property type="entry name" value="PRK01213.1"/>
    <property type="match status" value="1"/>
</dbReference>
<evidence type="ECO:0000256" key="5">
    <source>
        <dbReference type="ARBA" id="ARBA00022755"/>
    </source>
</evidence>
<feature type="domain" description="PurM-like N-terminal" evidence="9">
    <location>
        <begin position="64"/>
        <end position="179"/>
    </location>
</feature>
<comment type="similarity">
    <text evidence="8">Belongs to the FGAMS family.</text>
</comment>
<proteinExistence type="inferred from homology"/>
<dbReference type="PIRSF" id="PIRSF001587">
    <property type="entry name" value="FGAM_synthase_II"/>
    <property type="match status" value="1"/>
</dbReference>
<feature type="active site" description="Proton acceptor" evidence="8">
    <location>
        <position position="85"/>
    </location>
</feature>
<evidence type="ECO:0000259" key="9">
    <source>
        <dbReference type="Pfam" id="PF00586"/>
    </source>
</evidence>
<feature type="domain" description="PurM-like N-terminal" evidence="9">
    <location>
        <begin position="452"/>
        <end position="545"/>
    </location>
</feature>
<dbReference type="PANTHER" id="PTHR43555:SF1">
    <property type="entry name" value="PHOSPHORIBOSYLFORMYLGLYCINAMIDINE SYNTHASE SUBUNIT PURL"/>
    <property type="match status" value="1"/>
</dbReference>
<dbReference type="InterPro" id="IPR041609">
    <property type="entry name" value="PurL_linker"/>
</dbReference>
<accession>A0ABY1JF51</accession>
<protein>
    <recommendedName>
        <fullName evidence="8">Phosphoribosylformylglycinamidine synthase subunit PurL</fullName>
        <shortName evidence="8">FGAM synthase</shortName>
        <ecNumber evidence="8">6.3.5.3</ecNumber>
    </recommendedName>
    <alternativeName>
        <fullName evidence="8">Formylglycinamide ribonucleotide amidotransferase subunit II</fullName>
        <shortName evidence="8">FGAR amidotransferase II</shortName>
        <shortName evidence="8">FGAR-AT II</shortName>
    </alternativeName>
    <alternativeName>
        <fullName evidence="8">Glutamine amidotransferase PurL</fullName>
    </alternativeName>
    <alternativeName>
        <fullName evidence="8">Phosphoribosylformylglycinamidine synthase subunit II</fullName>
    </alternativeName>
</protein>
<dbReference type="Gene3D" id="3.90.650.10">
    <property type="entry name" value="PurM-like C-terminal domain"/>
    <property type="match status" value="2"/>
</dbReference>
<dbReference type="CDD" id="cd02203">
    <property type="entry name" value="PurL_repeat1"/>
    <property type="match status" value="1"/>
</dbReference>
<organism evidence="12 13">
    <name type="scientific">Acetomicrobium flavidum</name>
    <dbReference type="NCBI Taxonomy" id="49896"/>
    <lineage>
        <taxon>Bacteria</taxon>
        <taxon>Thermotogati</taxon>
        <taxon>Synergistota</taxon>
        <taxon>Synergistia</taxon>
        <taxon>Synergistales</taxon>
        <taxon>Acetomicrobiaceae</taxon>
        <taxon>Acetomicrobium</taxon>
    </lineage>
</organism>
<feature type="binding site" evidence="8">
    <location>
        <position position="106"/>
    </location>
    <ligand>
        <name>substrate</name>
    </ligand>
</feature>
<dbReference type="EC" id="6.3.5.3" evidence="8"/>
<keyword evidence="3 8" id="KW-0479">Metal-binding</keyword>
<sequence>MKKDLFGLREEEYRQIKETLQREPNDTELGLFGVMWSEHCCYKSTKRLLAMFPTKGRYVFQGPGENAGIVDIGSGIGIAFKMESHNHPSAVEPVQGAATGVGGIIRDVIAMGARPIASMDCLFFGPPDDRRSNYLREGIIKGVGSYGNCVGVPTVGGLTYYDPCYAGNPLVNAMCAGLVRLDGVVKSDTSKPGHVLVLLGSKTGRDGIAGAAFASAELDEAVKKSKPQVQMGDPFAEKLLIECCLEILDKGFIVSMQDMGAAGITSSAVELAAKAHAGAELYLDNVPLREESMNPFEIALSESQERMLLVIEERHYGDVKKIADKWGLECANIGRLIEQDRFVLYFKGQVAADVPASMLASGPTIDWPKREPAQRVIHYPTKPQTNIDGKDPMSVAKALSELPQFEDKSWIYEQYDHMVQTRTTLGPGNSVAIIYVKEIDRLIALSAASDPWRCAIDPLIGGMETVAKAVRKLAVAGAYPLGMTDCLNFPSPEVPENFWTMSEVIRGMALACQELDCPIVSGNVSLYNESPQGAILPSPVVCAVGYFDDEKFLKSNEPNVSDKLFLVGSGGSLKASAFERIFEGRLSGPLEPLDFDAERDFCSRARKTALEAAASSGRCVGLGGVAMAIIKMLRQSNLGAAIKSFDVEFLFGEGCPRALYAVPEEKTDKFLEIWDGFKVTELGSVIKDDTLRFV</sequence>
<comment type="catalytic activity">
    <reaction evidence="8">
        <text>N(2)-formyl-N(1)-(5-phospho-beta-D-ribosyl)glycinamide + L-glutamine + ATP + H2O = 2-formamido-N(1)-(5-O-phospho-beta-D-ribosyl)acetamidine + L-glutamate + ADP + phosphate + H(+)</text>
        <dbReference type="Rhea" id="RHEA:17129"/>
        <dbReference type="ChEBI" id="CHEBI:15377"/>
        <dbReference type="ChEBI" id="CHEBI:15378"/>
        <dbReference type="ChEBI" id="CHEBI:29985"/>
        <dbReference type="ChEBI" id="CHEBI:30616"/>
        <dbReference type="ChEBI" id="CHEBI:43474"/>
        <dbReference type="ChEBI" id="CHEBI:58359"/>
        <dbReference type="ChEBI" id="CHEBI:147286"/>
        <dbReference type="ChEBI" id="CHEBI:147287"/>
        <dbReference type="ChEBI" id="CHEBI:456216"/>
        <dbReference type="EC" id="6.3.5.3"/>
    </reaction>
</comment>
<dbReference type="NCBIfam" id="TIGR01736">
    <property type="entry name" value="FGAM_synth_II"/>
    <property type="match status" value="1"/>
</dbReference>
<feature type="binding site" evidence="8">
    <location>
        <begin position="302"/>
        <end position="304"/>
    </location>
    <ligand>
        <name>substrate</name>
    </ligand>
</feature>
<dbReference type="InterPro" id="IPR016188">
    <property type="entry name" value="PurM-like_N"/>
</dbReference>
<evidence type="ECO:0000256" key="2">
    <source>
        <dbReference type="ARBA" id="ARBA00022598"/>
    </source>
</evidence>
<dbReference type="Proteomes" id="UP000185093">
    <property type="component" value="Unassembled WGS sequence"/>
</dbReference>
<keyword evidence="4 8" id="KW-0547">Nucleotide-binding</keyword>
<gene>
    <name evidence="8" type="primary">purL</name>
    <name evidence="12" type="ORF">SAMN05444368_1819</name>
</gene>
<evidence type="ECO:0000256" key="6">
    <source>
        <dbReference type="ARBA" id="ARBA00022840"/>
    </source>
</evidence>
<evidence type="ECO:0000259" key="11">
    <source>
        <dbReference type="Pfam" id="PF18072"/>
    </source>
</evidence>
<dbReference type="RefSeq" id="WP_074199977.1">
    <property type="nucleotide sequence ID" value="NZ_FSQZ01000001.1"/>
</dbReference>
<dbReference type="Pfam" id="PF00586">
    <property type="entry name" value="AIRS"/>
    <property type="match status" value="2"/>
</dbReference>
<evidence type="ECO:0000256" key="3">
    <source>
        <dbReference type="ARBA" id="ARBA00022723"/>
    </source>
</evidence>
<feature type="binding site" evidence="8">
    <location>
        <position position="258"/>
    </location>
    <ligand>
        <name>Mg(2+)</name>
        <dbReference type="ChEBI" id="CHEBI:18420"/>
        <label>2</label>
    </ligand>
</feature>
<dbReference type="PANTHER" id="PTHR43555">
    <property type="entry name" value="PHOSPHORIBOSYLFORMYLGLYCINAMIDINE SYNTHASE SUBUNIT PURL"/>
    <property type="match status" value="1"/>
</dbReference>
<feature type="binding site" evidence="8">
    <location>
        <position position="230"/>
    </location>
    <ligand>
        <name>substrate</name>
    </ligand>
</feature>
<feature type="binding site" evidence="8">
    <location>
        <position position="81"/>
    </location>
    <ligand>
        <name>ATP</name>
        <dbReference type="ChEBI" id="CHEBI:30616"/>
    </ligand>
</feature>
<feature type="domain" description="PurM-like C-terminal" evidence="10">
    <location>
        <begin position="562"/>
        <end position="692"/>
    </location>
</feature>
<keyword evidence="5 8" id="KW-0658">Purine biosynthesis</keyword>
<comment type="caution">
    <text evidence="8">Lacks conserved residue(s) required for the propagation of feature annotation.</text>
</comment>
<keyword evidence="2 8" id="KW-0436">Ligase</keyword>
<evidence type="ECO:0000313" key="13">
    <source>
        <dbReference type="Proteomes" id="UP000185093"/>
    </source>
</evidence>
<dbReference type="InterPro" id="IPR010074">
    <property type="entry name" value="PRibForGlyAmidine_synth_PurL"/>
</dbReference>
<dbReference type="Gene3D" id="3.30.1330.10">
    <property type="entry name" value="PurM-like, N-terminal domain"/>
    <property type="match status" value="2"/>
</dbReference>
<name>A0ABY1JF51_9BACT</name>
<keyword evidence="6 8" id="KW-0067">ATP-binding</keyword>
<dbReference type="Pfam" id="PF02769">
    <property type="entry name" value="AIRS_C"/>
    <property type="match status" value="2"/>
</dbReference>
<evidence type="ECO:0000256" key="8">
    <source>
        <dbReference type="HAMAP-Rule" id="MF_00420"/>
    </source>
</evidence>
<feature type="binding site" evidence="8">
    <location>
        <position position="523"/>
    </location>
    <ligand>
        <name>Mg(2+)</name>
        <dbReference type="ChEBI" id="CHEBI:18420"/>
        <label>1</label>
    </ligand>
</feature>
<feature type="domain" description="Phosphoribosylformylglycinamidine synthase linker" evidence="11">
    <location>
        <begin position="6"/>
        <end position="43"/>
    </location>
</feature>
<reference evidence="12 13" key="1">
    <citation type="submission" date="2016-11" db="EMBL/GenBank/DDBJ databases">
        <authorList>
            <person name="Varghese N."/>
            <person name="Submissions S."/>
        </authorList>
    </citation>
    <scope>NUCLEOTIDE SEQUENCE [LARGE SCALE GENOMIC DNA]</scope>
    <source>
        <strain evidence="12 13">DSM 20664</strain>
    </source>
</reference>
<keyword evidence="1 8" id="KW-0963">Cytoplasm</keyword>
<keyword evidence="7 8" id="KW-0460">Magnesium</keyword>
<dbReference type="SUPFAM" id="SSF55326">
    <property type="entry name" value="PurM N-terminal domain-like"/>
    <property type="match status" value="2"/>
</dbReference>
<feature type="binding site" evidence="8">
    <location>
        <position position="525"/>
    </location>
    <ligand>
        <name>substrate</name>
    </ligand>
</feature>
<evidence type="ECO:0000313" key="12">
    <source>
        <dbReference type="EMBL" id="SIN77052.1"/>
    </source>
</evidence>
<keyword evidence="13" id="KW-1185">Reference proteome</keyword>
<dbReference type="SUPFAM" id="SSF56042">
    <property type="entry name" value="PurM C-terminal domain-like"/>
    <property type="match status" value="2"/>
</dbReference>
<feature type="binding site" evidence="8">
    <location>
        <position position="522"/>
    </location>
    <ligand>
        <name>ATP</name>
        <dbReference type="ChEBI" id="CHEBI:30616"/>
    </ligand>
</feature>
<comment type="subcellular location">
    <subcellularLocation>
        <location evidence="8">Cytoplasm</location>
    </subcellularLocation>
</comment>
<comment type="caution">
    <text evidence="12">The sequence shown here is derived from an EMBL/GenBank/DDBJ whole genome shotgun (WGS) entry which is preliminary data.</text>
</comment>
<feature type="active site" evidence="8">
    <location>
        <position position="39"/>
    </location>
</feature>
<comment type="pathway">
    <text evidence="8">Purine metabolism; IMP biosynthesis via de novo pathway; 5-amino-1-(5-phospho-D-ribosyl)imidazole from N(2)-formyl-N(1)-(5-phospho-D-ribosyl)glycinamide: step 1/2.</text>
</comment>
<evidence type="ECO:0000259" key="10">
    <source>
        <dbReference type="Pfam" id="PF02769"/>
    </source>
</evidence>
<dbReference type="InterPro" id="IPR010918">
    <property type="entry name" value="PurM-like_C_dom"/>
</dbReference>
<dbReference type="HAMAP" id="MF_00420">
    <property type="entry name" value="PurL_2"/>
    <property type="match status" value="1"/>
</dbReference>
<feature type="domain" description="PurM-like C-terminal" evidence="10">
    <location>
        <begin position="191"/>
        <end position="345"/>
    </location>
</feature>
<dbReference type="EMBL" id="FSQZ01000001">
    <property type="protein sequence ID" value="SIN77052.1"/>
    <property type="molecule type" value="Genomic_DNA"/>
</dbReference>
<dbReference type="Pfam" id="PF18072">
    <property type="entry name" value="FGAR-AT_linker"/>
    <property type="match status" value="1"/>
</dbReference>
<dbReference type="CDD" id="cd02204">
    <property type="entry name" value="PurL_repeat2"/>
    <property type="match status" value="1"/>
</dbReference>
<feature type="binding site" evidence="8">
    <location>
        <position position="42"/>
    </location>
    <ligand>
        <name>ATP</name>
        <dbReference type="ChEBI" id="CHEBI:30616"/>
    </ligand>
</feature>
<feature type="binding site" evidence="8">
    <location>
        <position position="83"/>
    </location>
    <ligand>
        <name>Mg(2+)</name>
        <dbReference type="ChEBI" id="CHEBI:18420"/>
        <label>1</label>
    </ligand>
</feature>